<gene>
    <name evidence="1" type="ORF">FC34_GL001725</name>
</gene>
<proteinExistence type="predicted"/>
<keyword evidence="2" id="KW-1185">Reference proteome</keyword>
<organism evidence="1 2">
    <name type="scientific">Lacticaseibacillus brantae DSM 23927</name>
    <dbReference type="NCBI Taxonomy" id="1423727"/>
    <lineage>
        <taxon>Bacteria</taxon>
        <taxon>Bacillati</taxon>
        <taxon>Bacillota</taxon>
        <taxon>Bacilli</taxon>
        <taxon>Lactobacillales</taxon>
        <taxon>Lactobacillaceae</taxon>
        <taxon>Lacticaseibacillus</taxon>
    </lineage>
</organism>
<protein>
    <recommendedName>
        <fullName evidence="3">Ribbon-helix-helix protein CopG domain-containing protein</fullName>
    </recommendedName>
</protein>
<dbReference type="AlphaFoldDB" id="A0A0R2AWI8"/>
<evidence type="ECO:0000313" key="1">
    <source>
        <dbReference type="EMBL" id="KRM71247.1"/>
    </source>
</evidence>
<dbReference type="PATRIC" id="fig|1423727.3.peg.1748"/>
<reference evidence="1 2" key="1">
    <citation type="journal article" date="2015" name="Genome Announc.">
        <title>Expanding the biotechnology potential of lactobacilli through comparative genomics of 213 strains and associated genera.</title>
        <authorList>
            <person name="Sun Z."/>
            <person name="Harris H.M."/>
            <person name="McCann A."/>
            <person name="Guo C."/>
            <person name="Argimon S."/>
            <person name="Zhang W."/>
            <person name="Yang X."/>
            <person name="Jeffery I.B."/>
            <person name="Cooney J.C."/>
            <person name="Kagawa T.F."/>
            <person name="Liu W."/>
            <person name="Song Y."/>
            <person name="Salvetti E."/>
            <person name="Wrobel A."/>
            <person name="Rasinkangas P."/>
            <person name="Parkhill J."/>
            <person name="Rea M.C."/>
            <person name="O'Sullivan O."/>
            <person name="Ritari J."/>
            <person name="Douillard F.P."/>
            <person name="Paul Ross R."/>
            <person name="Yang R."/>
            <person name="Briner A.E."/>
            <person name="Felis G.E."/>
            <person name="de Vos W.M."/>
            <person name="Barrangou R."/>
            <person name="Klaenhammer T.R."/>
            <person name="Caufield P.W."/>
            <person name="Cui Y."/>
            <person name="Zhang H."/>
            <person name="O'Toole P.W."/>
        </authorList>
    </citation>
    <scope>NUCLEOTIDE SEQUENCE [LARGE SCALE GENOMIC DNA]</scope>
    <source>
        <strain evidence="1 2">DSM 23927</strain>
    </source>
</reference>
<dbReference type="STRING" id="1423727.FC34_GL001725"/>
<evidence type="ECO:0008006" key="3">
    <source>
        <dbReference type="Google" id="ProtNLM"/>
    </source>
</evidence>
<accession>A0A0R2AWI8</accession>
<dbReference type="Gene3D" id="1.10.1220.10">
    <property type="entry name" value="Met repressor-like"/>
    <property type="match status" value="1"/>
</dbReference>
<comment type="caution">
    <text evidence="1">The sequence shown here is derived from an EMBL/GenBank/DDBJ whole genome shotgun (WGS) entry which is preliminary data.</text>
</comment>
<dbReference type="InterPro" id="IPR013321">
    <property type="entry name" value="Arc_rbn_hlx_hlx"/>
</dbReference>
<dbReference type="Proteomes" id="UP000051672">
    <property type="component" value="Unassembled WGS sequence"/>
</dbReference>
<name>A0A0R2AWI8_9LACO</name>
<evidence type="ECO:0000313" key="2">
    <source>
        <dbReference type="Proteomes" id="UP000051672"/>
    </source>
</evidence>
<sequence length="82" mass="9191">MAKQEAFSVVLDGALQSEIDAYCEMHTIDRARLVQMAMAEYLHAHDPELSQLVSGYTEMAAINAQICQEFTACENEAYSHIH</sequence>
<dbReference type="OrthoDB" id="2166423at2"/>
<dbReference type="EMBL" id="AYZQ01000005">
    <property type="protein sequence ID" value="KRM71247.1"/>
    <property type="molecule type" value="Genomic_DNA"/>
</dbReference>
<dbReference type="RefSeq" id="WP_057895005.1">
    <property type="nucleotide sequence ID" value="NZ_AYZQ01000005.1"/>
</dbReference>
<dbReference type="GO" id="GO:0006355">
    <property type="term" value="P:regulation of DNA-templated transcription"/>
    <property type="evidence" value="ECO:0007669"/>
    <property type="project" value="InterPro"/>
</dbReference>